<feature type="region of interest" description="Disordered" evidence="1">
    <location>
        <begin position="74"/>
        <end position="95"/>
    </location>
</feature>
<dbReference type="AlphaFoldDB" id="W1NLG2"/>
<dbReference type="OrthoDB" id="2012654at2759"/>
<dbReference type="Proteomes" id="UP000017836">
    <property type="component" value="Unassembled WGS sequence"/>
</dbReference>
<dbReference type="InterPro" id="IPR006873">
    <property type="entry name" value="DUF620"/>
</dbReference>
<evidence type="ECO:0000313" key="2">
    <source>
        <dbReference type="EMBL" id="ERM96652.1"/>
    </source>
</evidence>
<dbReference type="PANTHER" id="PTHR31300:SF2">
    <property type="entry name" value="LIPASE-LIKE PROTEIN"/>
    <property type="match status" value="1"/>
</dbReference>
<name>W1NLG2_AMBTC</name>
<feature type="region of interest" description="Disordered" evidence="1">
    <location>
        <begin position="22"/>
        <end position="57"/>
    </location>
</feature>
<proteinExistence type="predicted"/>
<evidence type="ECO:0008006" key="4">
    <source>
        <dbReference type="Google" id="ProtNLM"/>
    </source>
</evidence>
<organism evidence="2 3">
    <name type="scientific">Amborella trichopoda</name>
    <dbReference type="NCBI Taxonomy" id="13333"/>
    <lineage>
        <taxon>Eukaryota</taxon>
        <taxon>Viridiplantae</taxon>
        <taxon>Streptophyta</taxon>
        <taxon>Embryophyta</taxon>
        <taxon>Tracheophyta</taxon>
        <taxon>Spermatophyta</taxon>
        <taxon>Magnoliopsida</taxon>
        <taxon>Amborellales</taxon>
        <taxon>Amborellaceae</taxon>
        <taxon>Amborella</taxon>
    </lineage>
</organism>
<dbReference type="PANTHER" id="PTHR31300">
    <property type="entry name" value="LIPASE"/>
    <property type="match status" value="1"/>
</dbReference>
<dbReference type="EMBL" id="KI397142">
    <property type="protein sequence ID" value="ERM96652.1"/>
    <property type="molecule type" value="Genomic_DNA"/>
</dbReference>
<dbReference type="STRING" id="13333.W1NLG2"/>
<dbReference type="OMA" id="NTIWKME"/>
<evidence type="ECO:0000256" key="1">
    <source>
        <dbReference type="SAM" id="MobiDB-lite"/>
    </source>
</evidence>
<gene>
    <name evidence="2" type="ORF">AMTR_s00001p00272450</name>
</gene>
<dbReference type="HOGENOM" id="CLU_033378_2_0_1"/>
<protein>
    <recommendedName>
        <fullName evidence="4">DUF620 domain-containing protein</fullName>
    </recommendedName>
</protein>
<evidence type="ECO:0000313" key="3">
    <source>
        <dbReference type="Proteomes" id="UP000017836"/>
    </source>
</evidence>
<accession>W1NLG2</accession>
<dbReference type="eggNOG" id="ENOG502QQ84">
    <property type="taxonomic scope" value="Eukaryota"/>
</dbReference>
<sequence>MERKQGFFSALKEEVVRGLSPGRIRAKSPARSTSPMSGLLRRHKKSSSSSSGGVQHNQAAVDSVLMARSGSMRPVGETLTPLMEGPDAEGCEGEGRKEGWGHWMKGQLSRTPSVSSTYNKRSDLRLLLGVMGAPLAPVHVSTMDPLPHLSIKDTPIETSSAQYILQQYTAASGGSRLQGSVRNAYAMGKVKMIASEFETATKVMKNRNAGKAAESGGFVLWQMMPDMWYVELAVGGSKVHAGCNGKLVWRHTPWLGAHAAKGPVRPLRRALQGLDPRTTASMFADARCIGEKQVDGEDCFILKLCADPQTLKARSEGPAEIIRHVLFGYFSQRTGLLVHMEDSHLTRIQSNGAGDAVYWETTINSFLSDYRPVEGIMIAHSGRSIVTLFRFGEMAMSHTKTRMEEVWTIEEVAFNVPGLSIDCFIPPADIRCGSISEACELPHGERGKSMAAAAAAHRSKVAALEKRHESNVDNIIWRVEV</sequence>
<dbReference type="Pfam" id="PF04788">
    <property type="entry name" value="DUF620"/>
    <property type="match status" value="1"/>
</dbReference>
<dbReference type="KEGG" id="atr:18424588"/>
<reference evidence="3" key="1">
    <citation type="journal article" date="2013" name="Science">
        <title>The Amborella genome and the evolution of flowering plants.</title>
        <authorList>
            <consortium name="Amborella Genome Project"/>
        </authorList>
    </citation>
    <scope>NUCLEOTIDE SEQUENCE [LARGE SCALE GENOMIC DNA]</scope>
</reference>
<keyword evidence="3" id="KW-1185">Reference proteome</keyword>
<dbReference type="Gramene" id="ERM96652">
    <property type="protein sequence ID" value="ERM96652"/>
    <property type="gene ID" value="AMTR_s00001p00272450"/>
</dbReference>